<evidence type="ECO:0000256" key="1">
    <source>
        <dbReference type="PROSITE-ProRule" id="PRU00169"/>
    </source>
</evidence>
<dbReference type="KEGG" id="gaw:V144x_24370"/>
<reference evidence="3 4" key="1">
    <citation type="submission" date="2019-03" db="EMBL/GenBank/DDBJ databases">
        <title>Deep-cultivation of Planctomycetes and their phenomic and genomic characterization uncovers novel biology.</title>
        <authorList>
            <person name="Wiegand S."/>
            <person name="Jogler M."/>
            <person name="Boedeker C."/>
            <person name="Pinto D."/>
            <person name="Vollmers J."/>
            <person name="Rivas-Marin E."/>
            <person name="Kohn T."/>
            <person name="Peeters S.H."/>
            <person name="Heuer A."/>
            <person name="Rast P."/>
            <person name="Oberbeckmann S."/>
            <person name="Bunk B."/>
            <person name="Jeske O."/>
            <person name="Meyerdierks A."/>
            <person name="Storesund J.E."/>
            <person name="Kallscheuer N."/>
            <person name="Luecker S."/>
            <person name="Lage O.M."/>
            <person name="Pohl T."/>
            <person name="Merkel B.J."/>
            <person name="Hornburger P."/>
            <person name="Mueller R.-W."/>
            <person name="Bruemmer F."/>
            <person name="Labrenz M."/>
            <person name="Spormann A.M."/>
            <person name="Op den Camp H."/>
            <person name="Overmann J."/>
            <person name="Amann R."/>
            <person name="Jetten M.S.M."/>
            <person name="Mascher T."/>
            <person name="Medema M.H."/>
            <person name="Devos D.P."/>
            <person name="Kaster A.-K."/>
            <person name="Ovreas L."/>
            <person name="Rohde M."/>
            <person name="Galperin M.Y."/>
            <person name="Jogler C."/>
        </authorList>
    </citation>
    <scope>NUCLEOTIDE SEQUENCE [LARGE SCALE GENOMIC DNA]</scope>
    <source>
        <strain evidence="3 4">V144</strain>
    </source>
</reference>
<dbReference type="InterPro" id="IPR011006">
    <property type="entry name" value="CheY-like_superfamily"/>
</dbReference>
<dbReference type="GO" id="GO:0000160">
    <property type="term" value="P:phosphorelay signal transduction system"/>
    <property type="evidence" value="ECO:0007669"/>
    <property type="project" value="InterPro"/>
</dbReference>
<evidence type="ECO:0000313" key="3">
    <source>
        <dbReference type="EMBL" id="QDT96966.1"/>
    </source>
</evidence>
<name>A0A517VVB8_9PLAN</name>
<protein>
    <recommendedName>
        <fullName evidence="2">Response regulatory domain-containing protein</fullName>
    </recommendedName>
</protein>
<organism evidence="3 4">
    <name type="scientific">Gimesia aquarii</name>
    <dbReference type="NCBI Taxonomy" id="2527964"/>
    <lineage>
        <taxon>Bacteria</taxon>
        <taxon>Pseudomonadati</taxon>
        <taxon>Planctomycetota</taxon>
        <taxon>Planctomycetia</taxon>
        <taxon>Planctomycetales</taxon>
        <taxon>Planctomycetaceae</taxon>
        <taxon>Gimesia</taxon>
    </lineage>
</organism>
<dbReference type="SUPFAM" id="SSF52172">
    <property type="entry name" value="CheY-like"/>
    <property type="match status" value="1"/>
</dbReference>
<dbReference type="Gene3D" id="1.10.1240.30">
    <property type="entry name" value="KaiA/RbsU domain"/>
    <property type="match status" value="1"/>
</dbReference>
<proteinExistence type="predicted"/>
<dbReference type="PROSITE" id="PS50110">
    <property type="entry name" value="RESPONSE_REGULATORY"/>
    <property type="match status" value="1"/>
</dbReference>
<dbReference type="InterPro" id="IPR001789">
    <property type="entry name" value="Sig_transdc_resp-reg_receiver"/>
</dbReference>
<comment type="caution">
    <text evidence="1">Lacks conserved residue(s) required for the propagation of feature annotation.</text>
</comment>
<dbReference type="Gene3D" id="3.40.50.2300">
    <property type="match status" value="1"/>
</dbReference>
<dbReference type="RefSeq" id="WP_144985355.1">
    <property type="nucleotide sequence ID" value="NZ_CP037920.1"/>
</dbReference>
<sequence length="344" mass="39193">MSVKHDKINQCGFSSSVGEEVDRQLRFQESADLDLSDRGFQETQPSSQQPYIPSQLKLLFVCDKRPIWVGLALELDEIGCSEPRFDWVSTSEETLSLLRNDSYDCLLIGVFAENKTKQLELLKAIRGSSCHAPVVIVLSVPDDQVTSAAFEYHAEVLVSAAMWESSLVLGSIKRSVMVEQLREDNHRLMVENHRRLVRERDEAERLLKQQRSMVGELQTLVYLDEDDTTETNLLLEKGHNNYDSKRVSGIFQIPHEVQDYYHELLRTYVIMGSGSLKDEILQISDLLANANLTPRKVLEFHLECVELIVKGLGNRSSRHVMARADLLALEMMVHLGECYQKKSV</sequence>
<dbReference type="InterPro" id="IPR017944">
    <property type="entry name" value="KaiA/RbsU_helical_domain_sf"/>
</dbReference>
<evidence type="ECO:0000259" key="2">
    <source>
        <dbReference type="PROSITE" id="PS50110"/>
    </source>
</evidence>
<dbReference type="AlphaFoldDB" id="A0A517VVB8"/>
<evidence type="ECO:0000313" key="4">
    <source>
        <dbReference type="Proteomes" id="UP000318704"/>
    </source>
</evidence>
<feature type="domain" description="Response regulatory" evidence="2">
    <location>
        <begin position="57"/>
        <end position="189"/>
    </location>
</feature>
<dbReference type="Proteomes" id="UP000318704">
    <property type="component" value="Chromosome"/>
</dbReference>
<dbReference type="EMBL" id="CP037920">
    <property type="protein sequence ID" value="QDT96966.1"/>
    <property type="molecule type" value="Genomic_DNA"/>
</dbReference>
<accession>A0A517VVB8</accession>
<gene>
    <name evidence="3" type="ORF">V144x_24370</name>
</gene>